<keyword evidence="6" id="KW-1185">Reference proteome</keyword>
<evidence type="ECO:0000256" key="1">
    <source>
        <dbReference type="ARBA" id="ARBA00023186"/>
    </source>
</evidence>
<feature type="domain" description="Tubulin-folding cofactor D ARM repeats" evidence="4">
    <location>
        <begin position="281"/>
        <end position="481"/>
    </location>
</feature>
<dbReference type="InterPro" id="IPR022577">
    <property type="entry name" value="TBCD_C"/>
</dbReference>
<name>A0A8H6I3S6_9AGAR</name>
<dbReference type="PANTHER" id="PTHR12658:SF0">
    <property type="entry name" value="TUBULIN-SPECIFIC CHAPERONE D"/>
    <property type="match status" value="1"/>
</dbReference>
<gene>
    <name evidence="5" type="ORF">DFP72DRAFT_891021</name>
</gene>
<evidence type="ECO:0000313" key="5">
    <source>
        <dbReference type="EMBL" id="KAF6757387.1"/>
    </source>
</evidence>
<dbReference type="PANTHER" id="PTHR12658">
    <property type="entry name" value="BETA-TUBULIN COFACTOR D"/>
    <property type="match status" value="1"/>
</dbReference>
<dbReference type="GO" id="GO:0000226">
    <property type="term" value="P:microtubule cytoskeleton organization"/>
    <property type="evidence" value="ECO:0007669"/>
    <property type="project" value="TreeGrafter"/>
</dbReference>
<feature type="repeat" description="HEAT" evidence="2">
    <location>
        <begin position="302"/>
        <end position="339"/>
    </location>
</feature>
<evidence type="ECO:0000256" key="2">
    <source>
        <dbReference type="PROSITE-ProRule" id="PRU00103"/>
    </source>
</evidence>
<dbReference type="GO" id="GO:0007023">
    <property type="term" value="P:post-chaperonin tubulin folding pathway"/>
    <property type="evidence" value="ECO:0007669"/>
    <property type="project" value="InterPro"/>
</dbReference>
<evidence type="ECO:0000259" key="3">
    <source>
        <dbReference type="Pfam" id="PF12612"/>
    </source>
</evidence>
<dbReference type="Pfam" id="PF12612">
    <property type="entry name" value="TFCD_C"/>
    <property type="match status" value="1"/>
</dbReference>
<dbReference type="SUPFAM" id="SSF48371">
    <property type="entry name" value="ARM repeat"/>
    <property type="match status" value="1"/>
</dbReference>
<dbReference type="EMBL" id="JACGCI010000022">
    <property type="protein sequence ID" value="KAF6757387.1"/>
    <property type="molecule type" value="Genomic_DNA"/>
</dbReference>
<dbReference type="InterPro" id="IPR016024">
    <property type="entry name" value="ARM-type_fold"/>
</dbReference>
<feature type="domain" description="Tubulin-folding cofactor D C-terminal" evidence="3">
    <location>
        <begin position="822"/>
        <end position="1017"/>
    </location>
</feature>
<dbReference type="PROSITE" id="PS50077">
    <property type="entry name" value="HEAT_REPEAT"/>
    <property type="match status" value="1"/>
</dbReference>
<organism evidence="5 6">
    <name type="scientific">Ephemerocybe angulata</name>
    <dbReference type="NCBI Taxonomy" id="980116"/>
    <lineage>
        <taxon>Eukaryota</taxon>
        <taxon>Fungi</taxon>
        <taxon>Dikarya</taxon>
        <taxon>Basidiomycota</taxon>
        <taxon>Agaricomycotina</taxon>
        <taxon>Agaricomycetes</taxon>
        <taxon>Agaricomycetidae</taxon>
        <taxon>Agaricales</taxon>
        <taxon>Agaricineae</taxon>
        <taxon>Psathyrellaceae</taxon>
        <taxon>Ephemerocybe</taxon>
    </lineage>
</organism>
<dbReference type="AlphaFoldDB" id="A0A8H6I3S6"/>
<dbReference type="OrthoDB" id="1735853at2759"/>
<dbReference type="Proteomes" id="UP000521943">
    <property type="component" value="Unassembled WGS sequence"/>
</dbReference>
<evidence type="ECO:0000313" key="6">
    <source>
        <dbReference type="Proteomes" id="UP000521943"/>
    </source>
</evidence>
<dbReference type="Pfam" id="PF25767">
    <property type="entry name" value="ARM_TBCD_2nd"/>
    <property type="match status" value="1"/>
</dbReference>
<dbReference type="InterPro" id="IPR033162">
    <property type="entry name" value="TBCD"/>
</dbReference>
<dbReference type="GO" id="GO:0005096">
    <property type="term" value="F:GTPase activator activity"/>
    <property type="evidence" value="ECO:0007669"/>
    <property type="project" value="InterPro"/>
</dbReference>
<dbReference type="InterPro" id="IPR011989">
    <property type="entry name" value="ARM-like"/>
</dbReference>
<sequence>MADEDQFFTTFGRYDEFSGIQAKLLSKDLWVDPVGEEYEEERDMLTKLIRTLDEYQEQAYLLDPYLEQLVEPVVERLKYHARTLVADPSRKFRGSKTIGLYFPHEVDDLAVALSYIHGSQWDLRYIVLLWLALICKIPFNLSQFDEPESLGQTADALEALGREYLDRAGLEREGAALLLSRIYVRKDTGSRLSAFISWASEHVANQGESEVLRVCAQSLRTSLMRYPKFLPSSHPWDKMKSFSGNTLIRKFKTKIISRVGLRILPPNPNAGRRKVKTLTGDELELQMSNLQESEVPEEIEVILEALLQGLEDKDTIVRYSTAKGLARIAEHLPTDFSSQIVESVLALFSVHSIAAAAMYDLPAIAEHTWHGACLACAELARRNQVSDSNMPELVEWLSKALYFDIRKGAHSIGSNVRDAAAYVLWALARTQDSATLKPHATNLANRLASVAIYDREIHIRRAASAAYQEHVGRMNLFPHGIDVLAKTDFYSVSVRRNAFLVAAPEVAQHPEYRDFLLDHVLNVVLRHWDVSIRELGSQSLKNLCLIDLDSMATKALHTVIPLLESIDTADVHGGLLALSELGLAYQEGVADPVSHSQRLRNVFRNLSRVSFDIVKAPRNRLVTAAACRLIAATLTIEEIEAGNASSVPDWRKIVDVGIKHRVDEVQDEAAAAMGTWSRLADCSSKSGGPILQKSVAKIVGALDFEKNKSMFSKSVSFLLDEIKPSQRGTIEARRASYVSIPFAVSNVFPGFLDLIPSSTMNQLINAVVNGLDDYSIDERGDIGSWVRLVSIQGLTTLVQLLFDHAGELPDFEERLPPSLYVSIVGGILKQGVERLDNVRQEAGKCFLKLLELKPPGVNGNERWEPPAKGILRKLFQEDSEHHDWADGAWLFPRAVKLLAVPTYRKDLLTGILLSIGSKTDSTQRPVSKALIEYMETLPVSSETDEYTVVAFVDDLLHRVTSNMTSNAIVIPLFHTFNFLFEAGVLERLADDDAGYERLEKLRVCATKNVARWKNIERINEAMKIVVALLAFERVRRSNIDSIHCFLAHPFPKVRLPISQSADYGVDDTSDIESILLETTWATITEGEAKEASDRVVELFSADS</sequence>
<dbReference type="Gene3D" id="1.25.10.10">
    <property type="entry name" value="Leucine-rich Repeat Variant"/>
    <property type="match status" value="1"/>
</dbReference>
<protein>
    <submittedName>
        <fullName evidence="5">TBCD protein</fullName>
    </submittedName>
</protein>
<reference evidence="5 6" key="1">
    <citation type="submission" date="2020-07" db="EMBL/GenBank/DDBJ databases">
        <title>Comparative genomics of pyrophilous fungi reveals a link between fire events and developmental genes.</title>
        <authorList>
            <consortium name="DOE Joint Genome Institute"/>
            <person name="Steindorff A.S."/>
            <person name="Carver A."/>
            <person name="Calhoun S."/>
            <person name="Stillman K."/>
            <person name="Liu H."/>
            <person name="Lipzen A."/>
            <person name="Pangilinan J."/>
            <person name="Labutti K."/>
            <person name="Bruns T.D."/>
            <person name="Grigoriev I.V."/>
        </authorList>
    </citation>
    <scope>NUCLEOTIDE SEQUENCE [LARGE SCALE GENOMIC DNA]</scope>
    <source>
        <strain evidence="5 6">CBS 144469</strain>
    </source>
</reference>
<keyword evidence="1" id="KW-0143">Chaperone</keyword>
<dbReference type="GO" id="GO:0007021">
    <property type="term" value="P:tubulin complex assembly"/>
    <property type="evidence" value="ECO:0007669"/>
    <property type="project" value="InterPro"/>
</dbReference>
<dbReference type="Pfam" id="PF23579">
    <property type="entry name" value="ARM_TBCD"/>
    <property type="match status" value="1"/>
</dbReference>
<dbReference type="GO" id="GO:0048487">
    <property type="term" value="F:beta-tubulin binding"/>
    <property type="evidence" value="ECO:0007669"/>
    <property type="project" value="InterPro"/>
</dbReference>
<evidence type="ECO:0000259" key="4">
    <source>
        <dbReference type="Pfam" id="PF25767"/>
    </source>
</evidence>
<accession>A0A8H6I3S6</accession>
<dbReference type="InterPro" id="IPR021133">
    <property type="entry name" value="HEAT_type_2"/>
</dbReference>
<proteinExistence type="predicted"/>
<comment type="caution">
    <text evidence="5">The sequence shown here is derived from an EMBL/GenBank/DDBJ whole genome shotgun (WGS) entry which is preliminary data.</text>
</comment>
<dbReference type="InterPro" id="IPR058033">
    <property type="entry name" value="ARM_TBCD_2nd"/>
</dbReference>